<sequence length="499" mass="56534">MQGRGGTGDPCENPPISVIVRHDSHMRKSRCDPAGCRTRFAWWEASGLTTTPPRPQNIVERLETMEGSIRYCATVTCIKWTVQQGENDEVRRKYWDCISHVHTFSRESEESSGAVFLTFARSPGNPKKVVGLYFSHSHVLQGIERKEFEESSRAVSRTFTRSPGNLKKVVGLYLAHSHVLQIAEPPETASVPDRSSPSCETASVARRSPSHRIALLRNQLQEVYQNKFYGEVEELALSVDGLGGGYNGFGGKRWRTNQQYPEKTHRPDCSLRYAPLMGKSLFVSRWESKHEKLNSLAMQTSQHLEKRQFIVQPRCGISRRPDVFEVMLQTFRDNAEGRKHPSETENLRSGRVSIQHYNQNSVEMFVTEKYDSGWDAVDRSTILIVIRRVKMHKKGDWASNGKESATAFVKDSSQHPPPPGVISENHGEQKSRWPDRESNPCSPQGESNGIQQTRKIRVGIGPVKANGQTPASRNRPDVNMDWRLTVGRQCRACDGWMYL</sequence>
<evidence type="ECO:0000313" key="2">
    <source>
        <dbReference type="EMBL" id="KAJ8867970.1"/>
    </source>
</evidence>
<feature type="compositionally biased region" description="Polar residues" evidence="1">
    <location>
        <begin position="439"/>
        <end position="453"/>
    </location>
</feature>
<keyword evidence="3" id="KW-1185">Reference proteome</keyword>
<gene>
    <name evidence="2" type="ORF">PR048_031779</name>
</gene>
<dbReference type="EMBL" id="JARBHB010000015">
    <property type="protein sequence ID" value="KAJ8867970.1"/>
    <property type="molecule type" value="Genomic_DNA"/>
</dbReference>
<protein>
    <submittedName>
        <fullName evidence="2">Uncharacterized protein</fullName>
    </submittedName>
</protein>
<organism evidence="2 3">
    <name type="scientific">Dryococelus australis</name>
    <dbReference type="NCBI Taxonomy" id="614101"/>
    <lineage>
        <taxon>Eukaryota</taxon>
        <taxon>Metazoa</taxon>
        <taxon>Ecdysozoa</taxon>
        <taxon>Arthropoda</taxon>
        <taxon>Hexapoda</taxon>
        <taxon>Insecta</taxon>
        <taxon>Pterygota</taxon>
        <taxon>Neoptera</taxon>
        <taxon>Polyneoptera</taxon>
        <taxon>Phasmatodea</taxon>
        <taxon>Verophasmatodea</taxon>
        <taxon>Anareolatae</taxon>
        <taxon>Phasmatidae</taxon>
        <taxon>Eurycanthinae</taxon>
        <taxon>Dryococelus</taxon>
    </lineage>
</organism>
<accession>A0ABQ9G687</accession>
<name>A0ABQ9G687_9NEOP</name>
<proteinExistence type="predicted"/>
<evidence type="ECO:0000256" key="1">
    <source>
        <dbReference type="SAM" id="MobiDB-lite"/>
    </source>
</evidence>
<dbReference type="Proteomes" id="UP001159363">
    <property type="component" value="Chromosome 14"/>
</dbReference>
<comment type="caution">
    <text evidence="2">The sequence shown here is derived from an EMBL/GenBank/DDBJ whole genome shotgun (WGS) entry which is preliminary data.</text>
</comment>
<feature type="region of interest" description="Disordered" evidence="1">
    <location>
        <begin position="407"/>
        <end position="455"/>
    </location>
</feature>
<feature type="compositionally biased region" description="Basic and acidic residues" evidence="1">
    <location>
        <begin position="425"/>
        <end position="438"/>
    </location>
</feature>
<evidence type="ECO:0000313" key="3">
    <source>
        <dbReference type="Proteomes" id="UP001159363"/>
    </source>
</evidence>
<reference evidence="2 3" key="1">
    <citation type="submission" date="2023-02" db="EMBL/GenBank/DDBJ databases">
        <title>LHISI_Scaffold_Assembly.</title>
        <authorList>
            <person name="Stuart O.P."/>
            <person name="Cleave R."/>
            <person name="Magrath M.J.L."/>
            <person name="Mikheyev A.S."/>
        </authorList>
    </citation>
    <scope>NUCLEOTIDE SEQUENCE [LARGE SCALE GENOMIC DNA]</scope>
    <source>
        <strain evidence="2">Daus_M_001</strain>
        <tissue evidence="2">Leg muscle</tissue>
    </source>
</reference>